<evidence type="ECO:0000256" key="2">
    <source>
        <dbReference type="ARBA" id="ARBA00022723"/>
    </source>
</evidence>
<comment type="similarity">
    <text evidence="6">Belongs to the peptidase M48 family.</text>
</comment>
<dbReference type="PANTHER" id="PTHR22726">
    <property type="entry name" value="METALLOENDOPEPTIDASE OMA1"/>
    <property type="match status" value="1"/>
</dbReference>
<evidence type="ECO:0000256" key="7">
    <source>
        <dbReference type="SAM" id="Phobius"/>
    </source>
</evidence>
<evidence type="ECO:0000256" key="1">
    <source>
        <dbReference type="ARBA" id="ARBA00022670"/>
    </source>
</evidence>
<evidence type="ECO:0000256" key="3">
    <source>
        <dbReference type="ARBA" id="ARBA00022801"/>
    </source>
</evidence>
<dbReference type="InterPro" id="IPR051156">
    <property type="entry name" value="Mito/Outer_Membr_Metalloprot"/>
</dbReference>
<dbReference type="AlphaFoldDB" id="A0A540V9G8"/>
<evidence type="ECO:0000313" key="9">
    <source>
        <dbReference type="EMBL" id="TQE93335.1"/>
    </source>
</evidence>
<evidence type="ECO:0000256" key="4">
    <source>
        <dbReference type="ARBA" id="ARBA00022833"/>
    </source>
</evidence>
<keyword evidence="5 6" id="KW-0482">Metalloprotease</keyword>
<dbReference type="OrthoDB" id="9810445at2"/>
<comment type="caution">
    <text evidence="9">The sequence shown here is derived from an EMBL/GenBank/DDBJ whole genome shotgun (WGS) entry which is preliminary data.</text>
</comment>
<name>A0A540V9G8_9CHLR</name>
<dbReference type="Gene3D" id="3.30.2010.10">
    <property type="entry name" value="Metalloproteases ('zincins'), catalytic domain"/>
    <property type="match status" value="1"/>
</dbReference>
<dbReference type="EMBL" id="VIGC01000042">
    <property type="protein sequence ID" value="TQE93335.1"/>
    <property type="molecule type" value="Genomic_DNA"/>
</dbReference>
<dbReference type="GO" id="GO:0004222">
    <property type="term" value="F:metalloendopeptidase activity"/>
    <property type="evidence" value="ECO:0007669"/>
    <property type="project" value="InterPro"/>
</dbReference>
<proteinExistence type="inferred from homology"/>
<feature type="transmembrane region" description="Helical" evidence="7">
    <location>
        <begin position="23"/>
        <end position="43"/>
    </location>
</feature>
<dbReference type="GO" id="GO:0051603">
    <property type="term" value="P:proteolysis involved in protein catabolic process"/>
    <property type="evidence" value="ECO:0007669"/>
    <property type="project" value="TreeGrafter"/>
</dbReference>
<accession>A0A540V9G8</accession>
<sequence length="291" mass="31274">MRRPLSFPGRSGRSAVRRRGSSLGGRLLIAIILVLFSLGAYYFGTQEVYNPVTEETQRVSLTVDQEIQLGLQAAPQMARQFGGLHPNSQWQSVVDEVGQHLVANSVAADTPYRFEFHVLADEQTVNAFALPGGQIFITAALLQALETEGQLAGVLAHEIGHVVGRHAAEQMAKARLMEGLAGAAGVVLTDPENPDSAQAAQLAAVVAQLVNMRHSREDELESDRLGVRIMADAGYDPRALIRVMEILAEASGGRGGPEFFSTHPNPDNRIAQIEAAIAREFPNGLPADLTP</sequence>
<reference evidence="9 10" key="1">
    <citation type="submission" date="2019-06" db="EMBL/GenBank/DDBJ databases">
        <title>Genome sequence of Litorilinea aerophila BAA-2444.</title>
        <authorList>
            <person name="Maclea K.S."/>
            <person name="Maurais E.G."/>
            <person name="Iannazzi L.C."/>
        </authorList>
    </citation>
    <scope>NUCLEOTIDE SEQUENCE [LARGE SCALE GENOMIC DNA]</scope>
    <source>
        <strain evidence="9 10">ATCC BAA-2444</strain>
    </source>
</reference>
<gene>
    <name evidence="9" type="ORF">FKZ61_21755</name>
</gene>
<feature type="domain" description="Peptidase M48" evidence="8">
    <location>
        <begin position="92"/>
        <end position="275"/>
    </location>
</feature>
<keyword evidence="3 6" id="KW-0378">Hydrolase</keyword>
<evidence type="ECO:0000256" key="6">
    <source>
        <dbReference type="RuleBase" id="RU003983"/>
    </source>
</evidence>
<evidence type="ECO:0000256" key="5">
    <source>
        <dbReference type="ARBA" id="ARBA00023049"/>
    </source>
</evidence>
<dbReference type="InterPro" id="IPR001915">
    <property type="entry name" value="Peptidase_M48"/>
</dbReference>
<dbReference type="GO" id="GO:0016020">
    <property type="term" value="C:membrane"/>
    <property type="evidence" value="ECO:0007669"/>
    <property type="project" value="TreeGrafter"/>
</dbReference>
<keyword evidence="4 6" id="KW-0862">Zinc</keyword>
<organism evidence="9 10">
    <name type="scientific">Litorilinea aerophila</name>
    <dbReference type="NCBI Taxonomy" id="1204385"/>
    <lineage>
        <taxon>Bacteria</taxon>
        <taxon>Bacillati</taxon>
        <taxon>Chloroflexota</taxon>
        <taxon>Caldilineae</taxon>
        <taxon>Caldilineales</taxon>
        <taxon>Caldilineaceae</taxon>
        <taxon>Litorilinea</taxon>
    </lineage>
</organism>
<keyword evidence="1 6" id="KW-0645">Protease</keyword>
<protein>
    <submittedName>
        <fullName evidence="9">M48 family metalloprotease</fullName>
    </submittedName>
</protein>
<dbReference type="RefSeq" id="WP_141612278.1">
    <property type="nucleotide sequence ID" value="NZ_VIGC02000042.1"/>
</dbReference>
<evidence type="ECO:0000259" key="8">
    <source>
        <dbReference type="Pfam" id="PF01435"/>
    </source>
</evidence>
<dbReference type="PANTHER" id="PTHR22726:SF1">
    <property type="entry name" value="METALLOENDOPEPTIDASE OMA1, MITOCHONDRIAL"/>
    <property type="match status" value="1"/>
</dbReference>
<keyword evidence="7" id="KW-0472">Membrane</keyword>
<keyword evidence="2" id="KW-0479">Metal-binding</keyword>
<comment type="cofactor">
    <cofactor evidence="6">
        <name>Zn(2+)</name>
        <dbReference type="ChEBI" id="CHEBI:29105"/>
    </cofactor>
    <text evidence="6">Binds 1 zinc ion per subunit.</text>
</comment>
<keyword evidence="7" id="KW-1133">Transmembrane helix</keyword>
<dbReference type="CDD" id="cd07333">
    <property type="entry name" value="M48C_bepA_like"/>
    <property type="match status" value="1"/>
</dbReference>
<dbReference type="InParanoid" id="A0A540V9G8"/>
<dbReference type="Pfam" id="PF01435">
    <property type="entry name" value="Peptidase_M48"/>
    <property type="match status" value="1"/>
</dbReference>
<evidence type="ECO:0000313" key="10">
    <source>
        <dbReference type="Proteomes" id="UP000317371"/>
    </source>
</evidence>
<dbReference type="GO" id="GO:0046872">
    <property type="term" value="F:metal ion binding"/>
    <property type="evidence" value="ECO:0007669"/>
    <property type="project" value="UniProtKB-KW"/>
</dbReference>
<dbReference type="Proteomes" id="UP000317371">
    <property type="component" value="Unassembled WGS sequence"/>
</dbReference>
<keyword evidence="7" id="KW-0812">Transmembrane</keyword>
<keyword evidence="10" id="KW-1185">Reference proteome</keyword>